<sequence length="145" mass="15798">MPPLNGSLRLPGALPVFCHFLLPCQNLLPLHKPIEVSAEASVLEAVLNRSVKLASIHLPGGGHSRHAPHLPRFPPGRETSRGLPELTHPTWHLHDLIKSRLKDPTEQVRHPHPFGSLYEPAADEGYVQHVGDAADDGTSTADLSH</sequence>
<accession>A0A4Z2HV11</accession>
<dbReference type="AlphaFoldDB" id="A0A4Z2HV11"/>
<gene>
    <name evidence="1" type="ORF">EYF80_020159</name>
</gene>
<dbReference type="EMBL" id="SRLO01000173">
    <property type="protein sequence ID" value="TNN69669.1"/>
    <property type="molecule type" value="Genomic_DNA"/>
</dbReference>
<comment type="caution">
    <text evidence="1">The sequence shown here is derived from an EMBL/GenBank/DDBJ whole genome shotgun (WGS) entry which is preliminary data.</text>
</comment>
<reference evidence="1 2" key="1">
    <citation type="submission" date="2019-03" db="EMBL/GenBank/DDBJ databases">
        <title>First draft genome of Liparis tanakae, snailfish: a comprehensive survey of snailfish specific genes.</title>
        <authorList>
            <person name="Kim W."/>
            <person name="Song I."/>
            <person name="Jeong J.-H."/>
            <person name="Kim D."/>
            <person name="Kim S."/>
            <person name="Ryu S."/>
            <person name="Song J.Y."/>
            <person name="Lee S.K."/>
        </authorList>
    </citation>
    <scope>NUCLEOTIDE SEQUENCE [LARGE SCALE GENOMIC DNA]</scope>
    <source>
        <tissue evidence="1">Muscle</tissue>
    </source>
</reference>
<protein>
    <submittedName>
        <fullName evidence="1">Uncharacterized protein</fullName>
    </submittedName>
</protein>
<name>A0A4Z2HV11_9TELE</name>
<dbReference type="Proteomes" id="UP000314294">
    <property type="component" value="Unassembled WGS sequence"/>
</dbReference>
<keyword evidence="2" id="KW-1185">Reference proteome</keyword>
<organism evidence="1 2">
    <name type="scientific">Liparis tanakae</name>
    <name type="common">Tanaka's snailfish</name>
    <dbReference type="NCBI Taxonomy" id="230148"/>
    <lineage>
        <taxon>Eukaryota</taxon>
        <taxon>Metazoa</taxon>
        <taxon>Chordata</taxon>
        <taxon>Craniata</taxon>
        <taxon>Vertebrata</taxon>
        <taxon>Euteleostomi</taxon>
        <taxon>Actinopterygii</taxon>
        <taxon>Neopterygii</taxon>
        <taxon>Teleostei</taxon>
        <taxon>Neoteleostei</taxon>
        <taxon>Acanthomorphata</taxon>
        <taxon>Eupercaria</taxon>
        <taxon>Perciformes</taxon>
        <taxon>Cottioidei</taxon>
        <taxon>Cottales</taxon>
        <taxon>Liparidae</taxon>
        <taxon>Liparis</taxon>
    </lineage>
</organism>
<evidence type="ECO:0000313" key="1">
    <source>
        <dbReference type="EMBL" id="TNN69669.1"/>
    </source>
</evidence>
<proteinExistence type="predicted"/>
<evidence type="ECO:0000313" key="2">
    <source>
        <dbReference type="Proteomes" id="UP000314294"/>
    </source>
</evidence>